<feature type="region of interest" description="Disordered" evidence="1">
    <location>
        <begin position="24"/>
        <end position="72"/>
    </location>
</feature>
<accession>A0A0G3G576</accession>
<dbReference type="PROSITE" id="PS51257">
    <property type="entry name" value="PROKAR_LIPOPROTEIN"/>
    <property type="match status" value="1"/>
</dbReference>
<name>A0A0G3G576_9GAMM</name>
<organism evidence="2 3">
    <name type="scientific">Thioalkalivibrio versutus</name>
    <dbReference type="NCBI Taxonomy" id="106634"/>
    <lineage>
        <taxon>Bacteria</taxon>
        <taxon>Pseudomonadati</taxon>
        <taxon>Pseudomonadota</taxon>
        <taxon>Gammaproteobacteria</taxon>
        <taxon>Chromatiales</taxon>
        <taxon>Ectothiorhodospiraceae</taxon>
        <taxon>Thioalkalivibrio</taxon>
    </lineage>
</organism>
<dbReference type="RefSeq" id="WP_026287977.1">
    <property type="nucleotide sequence ID" value="NZ_CP011367.1"/>
</dbReference>
<evidence type="ECO:0000313" key="3">
    <source>
        <dbReference type="Proteomes" id="UP000064201"/>
    </source>
</evidence>
<dbReference type="STRING" id="106634.TVD_04640"/>
<protein>
    <submittedName>
        <fullName evidence="2">Uncharacterized protein</fullName>
    </submittedName>
</protein>
<dbReference type="EMBL" id="CP011367">
    <property type="protein sequence ID" value="AKJ96415.1"/>
    <property type="molecule type" value="Genomic_DNA"/>
</dbReference>
<reference evidence="2 3" key="1">
    <citation type="submission" date="2015-04" db="EMBL/GenBank/DDBJ databases">
        <title>Complete Sequence for the Genome of the Thioalkalivibrio versutus D301.</title>
        <authorList>
            <person name="Mu T."/>
            <person name="Zhou J."/>
            <person name="Xu X."/>
        </authorList>
    </citation>
    <scope>NUCLEOTIDE SEQUENCE [LARGE SCALE GENOMIC DNA]</scope>
    <source>
        <strain evidence="2 3">D301</strain>
    </source>
</reference>
<gene>
    <name evidence="2" type="ORF">TVD_04640</name>
</gene>
<dbReference type="OrthoDB" id="5786910at2"/>
<dbReference type="Proteomes" id="UP000064201">
    <property type="component" value="Chromosome"/>
</dbReference>
<evidence type="ECO:0000256" key="1">
    <source>
        <dbReference type="SAM" id="MobiDB-lite"/>
    </source>
</evidence>
<dbReference type="PATRIC" id="fig|106634.4.peg.948"/>
<evidence type="ECO:0000313" key="2">
    <source>
        <dbReference type="EMBL" id="AKJ96415.1"/>
    </source>
</evidence>
<dbReference type="AlphaFoldDB" id="A0A0G3G576"/>
<dbReference type="KEGG" id="tvr:TVD_04640"/>
<proteinExistence type="predicted"/>
<keyword evidence="3" id="KW-1185">Reference proteome</keyword>
<sequence length="72" mass="7346">MREIQRAAPLVIGLTAVGLLALGCGSGEPEESAGPAQGLEQGGITPQDMSSDEARRPQQSGMPAADVKRATD</sequence>